<keyword evidence="1" id="KW-0472">Membrane</keyword>
<protein>
    <recommendedName>
        <fullName evidence="4">DUF3137 domain-containing protein</fullName>
    </recommendedName>
</protein>
<keyword evidence="3" id="KW-1185">Reference proteome</keyword>
<sequence>MIQEYERSLTGKEREILKSQIATTKSLLTKKIKSVILLILLVIGLGTLIFYFQKLWSLIIFGLTTFFIIWHLYYEILEIIRIPKFLKEKERVIATGIVKVCEINIDRFIKINGFEDEGNHFITEYNNRLTLIGGQDFFGVKNLKNKNEKIEIMDSKKTAIYYEEVKKSGKIINPYYTLKNGISDKILDSEIWMKLTNQKSISGKLEDLDEFLHESI</sequence>
<name>A0ABU3CF68_9FLAO</name>
<comment type="caution">
    <text evidence="2">The sequence shown here is derived from an EMBL/GenBank/DDBJ whole genome shotgun (WGS) entry which is preliminary data.</text>
</comment>
<dbReference type="EMBL" id="JAVRHQ010000070">
    <property type="protein sequence ID" value="MDT0645002.1"/>
    <property type="molecule type" value="Genomic_DNA"/>
</dbReference>
<keyword evidence="1" id="KW-1133">Transmembrane helix</keyword>
<evidence type="ECO:0000256" key="1">
    <source>
        <dbReference type="SAM" id="Phobius"/>
    </source>
</evidence>
<reference evidence="2 3" key="1">
    <citation type="submission" date="2023-09" db="EMBL/GenBank/DDBJ databases">
        <authorList>
            <person name="Rey-Velasco X."/>
        </authorList>
    </citation>
    <scope>NUCLEOTIDE SEQUENCE [LARGE SCALE GENOMIC DNA]</scope>
    <source>
        <strain evidence="2 3">F363</strain>
    </source>
</reference>
<gene>
    <name evidence="2" type="ORF">RM553_19370</name>
</gene>
<organism evidence="2 3">
    <name type="scientific">Autumnicola tepida</name>
    <dbReference type="NCBI Taxonomy" id="3075595"/>
    <lineage>
        <taxon>Bacteria</taxon>
        <taxon>Pseudomonadati</taxon>
        <taxon>Bacteroidota</taxon>
        <taxon>Flavobacteriia</taxon>
        <taxon>Flavobacteriales</taxon>
        <taxon>Flavobacteriaceae</taxon>
        <taxon>Autumnicola</taxon>
    </lineage>
</organism>
<evidence type="ECO:0000313" key="2">
    <source>
        <dbReference type="EMBL" id="MDT0645002.1"/>
    </source>
</evidence>
<proteinExistence type="predicted"/>
<feature type="transmembrane region" description="Helical" evidence="1">
    <location>
        <begin position="35"/>
        <end position="52"/>
    </location>
</feature>
<feature type="transmembrane region" description="Helical" evidence="1">
    <location>
        <begin position="58"/>
        <end position="77"/>
    </location>
</feature>
<keyword evidence="1" id="KW-0812">Transmembrane</keyword>
<evidence type="ECO:0008006" key="4">
    <source>
        <dbReference type="Google" id="ProtNLM"/>
    </source>
</evidence>
<accession>A0ABU3CF68</accession>
<dbReference type="RefSeq" id="WP_311536616.1">
    <property type="nucleotide sequence ID" value="NZ_JAVRHQ010000070.1"/>
</dbReference>
<evidence type="ECO:0000313" key="3">
    <source>
        <dbReference type="Proteomes" id="UP001262889"/>
    </source>
</evidence>
<dbReference type="Proteomes" id="UP001262889">
    <property type="component" value="Unassembled WGS sequence"/>
</dbReference>